<dbReference type="RefSeq" id="WP_209471805.1">
    <property type="nucleotide sequence ID" value="NZ_BMWJ01000016.1"/>
</dbReference>
<evidence type="ECO:0000313" key="2">
    <source>
        <dbReference type="Proteomes" id="UP001519311"/>
    </source>
</evidence>
<dbReference type="EMBL" id="JAGINS010000002">
    <property type="protein sequence ID" value="MBP2364303.1"/>
    <property type="molecule type" value="Genomic_DNA"/>
</dbReference>
<name>A0ABS4VK51_9ACTN</name>
<protein>
    <recommendedName>
        <fullName evidence="3">Secreted protein</fullName>
    </recommendedName>
</protein>
<reference evidence="1 2" key="1">
    <citation type="submission" date="2021-03" db="EMBL/GenBank/DDBJ databases">
        <title>Sequencing the genomes of 1000 actinobacteria strains.</title>
        <authorList>
            <person name="Klenk H.-P."/>
        </authorList>
    </citation>
    <scope>NUCLEOTIDE SEQUENCE [LARGE SCALE GENOMIC DNA]</scope>
    <source>
        <strain evidence="1 2">DSM 40843</strain>
    </source>
</reference>
<evidence type="ECO:0008006" key="3">
    <source>
        <dbReference type="Google" id="ProtNLM"/>
    </source>
</evidence>
<sequence>MKQTRTPGALARFSAGIPLFVVALLLATGGPVHGSHPPPAVDGCAGIEVPDGYTCEPAPKQCFTTPCPQYALVPQSFSQ</sequence>
<accession>A0ABS4VK51</accession>
<proteinExistence type="predicted"/>
<organism evidence="1 2">
    <name type="scientific">Streptomyces clavifer</name>
    <dbReference type="NCBI Taxonomy" id="68188"/>
    <lineage>
        <taxon>Bacteria</taxon>
        <taxon>Bacillati</taxon>
        <taxon>Actinomycetota</taxon>
        <taxon>Actinomycetes</taxon>
        <taxon>Kitasatosporales</taxon>
        <taxon>Streptomycetaceae</taxon>
        <taxon>Streptomyces</taxon>
    </lineage>
</organism>
<keyword evidence="2" id="KW-1185">Reference proteome</keyword>
<comment type="caution">
    <text evidence="1">The sequence shown here is derived from an EMBL/GenBank/DDBJ whole genome shotgun (WGS) entry which is preliminary data.</text>
</comment>
<evidence type="ECO:0000313" key="1">
    <source>
        <dbReference type="EMBL" id="MBP2364303.1"/>
    </source>
</evidence>
<gene>
    <name evidence="1" type="ORF">JOF59_006795</name>
</gene>
<dbReference type="Proteomes" id="UP001519311">
    <property type="component" value="Unassembled WGS sequence"/>
</dbReference>